<dbReference type="Gene3D" id="3.90.105.10">
    <property type="entry name" value="Molybdopterin biosynthesis moea protein, domain 2"/>
    <property type="match status" value="1"/>
</dbReference>
<keyword evidence="6" id="KW-0808">Transferase</keyword>
<dbReference type="Proteomes" id="UP000006034">
    <property type="component" value="Unassembled WGS sequence"/>
</dbReference>
<dbReference type="InterPro" id="IPR001453">
    <property type="entry name" value="MoaB/Mog_dom"/>
</dbReference>
<dbReference type="Pfam" id="PF00994">
    <property type="entry name" value="MoCF_biosynth"/>
    <property type="match status" value="1"/>
</dbReference>
<comment type="pathway">
    <text evidence="2 6">Cofactor biosynthesis; molybdopterin biosynthesis.</text>
</comment>
<keyword evidence="6" id="KW-0500">Molybdenum</keyword>
<dbReference type="InterPro" id="IPR036135">
    <property type="entry name" value="MoeA_linker/N_sf"/>
</dbReference>
<sequence>MKRNIYLKTIPPAEAVARVKASIDREALIREETITSHEASGRVLAHAVHARYSSPTFHSAAMDGYAVNARSTFAAREGHPLTLKAGETCFAVNTGHPMPEGCDAVIMIEQVVLDGGSVTIEAPAFPWQHVRRIGEDIVATELLFPRNHQLRPWDVGALLSGGIWDVPVWERVTVRIIPTGDEVLDFTTHPDPGKGQVVESNSQMLAALARELGCVVERAAPVPDNPEALHQALKDSLDAGRHLTIFCAGSSAGSKDFTRATLEKEGEILTHGIAAMPGKPSLLANCRGRLVAGAPGYPVSALVCFKELLEPLISWLSHREPPAKTVVPVELTRTVPSRPGVEEHVRVSIGRVGDKLVATPLGRGAGNITTVTRAQGDVRIPEQAEGLNEHAVVPAELSVSEAELDRILVCVGSHDNTLDLLADELMGLPEPFRFASTHVGSMGGITALKNGSCHLSGMHLFDPGSDDFNFPFIKKFLPDVDVTVINLAIRHQGIIVPHGNPMNIQGIDDFTRVRFINRQRGAGTRILLDWKLKQAGLKPSDVKGYDKEEFTHMAVAVNVLTGAADCGMGIYAAAKALGLDFVPLALERYDLVIPTRFLDDPRVQAVRALLDSPAFKARIEAQGGYDTPLTGQIMAEGEKRM</sequence>
<dbReference type="SUPFAM" id="SSF63882">
    <property type="entry name" value="MoeA N-terminal region -like"/>
    <property type="match status" value="1"/>
</dbReference>
<dbReference type="InterPro" id="IPR038987">
    <property type="entry name" value="MoeA-like"/>
</dbReference>
<dbReference type="EMBL" id="ADCP02000001">
    <property type="protein sequence ID" value="EFV43822.1"/>
    <property type="molecule type" value="Genomic_DNA"/>
</dbReference>
<dbReference type="InterPro" id="IPR005111">
    <property type="entry name" value="MoeA_C_domain_IV"/>
</dbReference>
<name>E5Y852_BILW3</name>
<dbReference type="PANTHER" id="PTHR10192">
    <property type="entry name" value="MOLYBDOPTERIN BIOSYNTHESIS PROTEIN"/>
    <property type="match status" value="1"/>
</dbReference>
<dbReference type="InterPro" id="IPR024370">
    <property type="entry name" value="PBP_domain"/>
</dbReference>
<dbReference type="SMART" id="SM00852">
    <property type="entry name" value="MoCF_biosynth"/>
    <property type="match status" value="1"/>
</dbReference>
<evidence type="ECO:0000256" key="1">
    <source>
        <dbReference type="ARBA" id="ARBA00002901"/>
    </source>
</evidence>
<evidence type="ECO:0000256" key="2">
    <source>
        <dbReference type="ARBA" id="ARBA00005046"/>
    </source>
</evidence>
<dbReference type="SUPFAM" id="SSF63867">
    <property type="entry name" value="MoeA C-terminal domain-like"/>
    <property type="match status" value="1"/>
</dbReference>
<dbReference type="Gene3D" id="2.40.340.10">
    <property type="entry name" value="MoeA, C-terminal, domain IV"/>
    <property type="match status" value="1"/>
</dbReference>
<comment type="cofactor">
    <cofactor evidence="6">
        <name>Mg(2+)</name>
        <dbReference type="ChEBI" id="CHEBI:18420"/>
    </cofactor>
</comment>
<evidence type="ECO:0000256" key="6">
    <source>
        <dbReference type="RuleBase" id="RU365090"/>
    </source>
</evidence>
<dbReference type="AlphaFoldDB" id="E5Y852"/>
<dbReference type="GO" id="GO:0006777">
    <property type="term" value="P:Mo-molybdopterin cofactor biosynthetic process"/>
    <property type="evidence" value="ECO:0007669"/>
    <property type="project" value="UniProtKB-UniRule"/>
</dbReference>
<dbReference type="eggNOG" id="COG1910">
    <property type="taxonomic scope" value="Bacteria"/>
</dbReference>
<accession>E5Y852</accession>
<evidence type="ECO:0000256" key="5">
    <source>
        <dbReference type="ARBA" id="ARBA00047317"/>
    </source>
</evidence>
<dbReference type="Gene3D" id="3.40.980.10">
    <property type="entry name" value="MoaB/Mog-like domain"/>
    <property type="match status" value="1"/>
</dbReference>
<dbReference type="GO" id="GO:0061599">
    <property type="term" value="F:molybdopterin molybdotransferase activity"/>
    <property type="evidence" value="ECO:0007669"/>
    <property type="project" value="UniProtKB-UniRule"/>
</dbReference>
<dbReference type="EC" id="2.10.1.1" evidence="6"/>
<dbReference type="eggNOG" id="COG0303">
    <property type="taxonomic scope" value="Bacteria"/>
</dbReference>
<proteinExistence type="inferred from homology"/>
<dbReference type="InterPro" id="IPR036688">
    <property type="entry name" value="MoeA_C_domain_IV_sf"/>
</dbReference>
<dbReference type="GeneID" id="78085510"/>
<dbReference type="Gene3D" id="2.170.190.11">
    <property type="entry name" value="Molybdopterin biosynthesis moea protein, domain 3"/>
    <property type="match status" value="1"/>
</dbReference>
<keyword evidence="4 6" id="KW-0501">Molybdenum cofactor biosynthesis</keyword>
<dbReference type="UniPathway" id="UPA00344"/>
<evidence type="ECO:0000259" key="7">
    <source>
        <dbReference type="SMART" id="SM00852"/>
    </source>
</evidence>
<dbReference type="STRING" id="563192.HMPREF0179_02367"/>
<comment type="caution">
    <text evidence="8">The sequence shown here is derived from an EMBL/GenBank/DDBJ whole genome shotgun (WGS) entry which is preliminary data.</text>
</comment>
<comment type="function">
    <text evidence="1 6">Catalyzes the insertion of molybdate into adenylated molybdopterin with the concomitant release of AMP.</text>
</comment>
<evidence type="ECO:0000256" key="3">
    <source>
        <dbReference type="ARBA" id="ARBA00010763"/>
    </source>
</evidence>
<gene>
    <name evidence="8" type="ORF">HMPREF0179_02367</name>
</gene>
<dbReference type="SUPFAM" id="SSF53850">
    <property type="entry name" value="Periplasmic binding protein-like II"/>
    <property type="match status" value="1"/>
</dbReference>
<dbReference type="RefSeq" id="WP_005028208.1">
    <property type="nucleotide sequence ID" value="NZ_KE150238.1"/>
</dbReference>
<dbReference type="CDD" id="cd00887">
    <property type="entry name" value="MoeA"/>
    <property type="match status" value="1"/>
</dbReference>
<dbReference type="SUPFAM" id="SSF53218">
    <property type="entry name" value="Molybdenum cofactor biosynthesis proteins"/>
    <property type="match status" value="1"/>
</dbReference>
<feature type="domain" description="MoaB/Mog" evidence="7">
    <location>
        <begin position="175"/>
        <end position="315"/>
    </location>
</feature>
<dbReference type="NCBIfam" id="NF011068">
    <property type="entry name" value="PRK14498.1"/>
    <property type="match status" value="1"/>
</dbReference>
<keyword evidence="9" id="KW-1185">Reference proteome</keyword>
<dbReference type="InterPro" id="IPR036425">
    <property type="entry name" value="MoaB/Mog-like_dom_sf"/>
</dbReference>
<dbReference type="GO" id="GO:0005829">
    <property type="term" value="C:cytosol"/>
    <property type="evidence" value="ECO:0007669"/>
    <property type="project" value="TreeGrafter"/>
</dbReference>
<keyword evidence="6" id="KW-0460">Magnesium</keyword>
<dbReference type="OrthoDB" id="9804758at2"/>
<dbReference type="Pfam" id="PF03453">
    <property type="entry name" value="MoeA_N"/>
    <property type="match status" value="1"/>
</dbReference>
<protein>
    <recommendedName>
        <fullName evidence="6">Molybdopterin molybdenumtransferase</fullName>
        <ecNumber evidence="6">2.10.1.1</ecNumber>
    </recommendedName>
</protein>
<comment type="catalytic activity">
    <reaction evidence="5">
        <text>adenylyl-molybdopterin + molybdate = Mo-molybdopterin + AMP + H(+)</text>
        <dbReference type="Rhea" id="RHEA:35047"/>
        <dbReference type="ChEBI" id="CHEBI:15378"/>
        <dbReference type="ChEBI" id="CHEBI:36264"/>
        <dbReference type="ChEBI" id="CHEBI:62727"/>
        <dbReference type="ChEBI" id="CHEBI:71302"/>
        <dbReference type="ChEBI" id="CHEBI:456215"/>
        <dbReference type="EC" id="2.10.1.1"/>
    </reaction>
</comment>
<dbReference type="PANTHER" id="PTHR10192:SF16">
    <property type="entry name" value="MOLYBDOPTERIN MOLYBDENUMTRANSFERASE"/>
    <property type="match status" value="1"/>
</dbReference>
<evidence type="ECO:0000313" key="8">
    <source>
        <dbReference type="EMBL" id="EFV43822.1"/>
    </source>
</evidence>
<dbReference type="InterPro" id="IPR005110">
    <property type="entry name" value="MoeA_linker/N"/>
</dbReference>
<reference evidence="8 9" key="1">
    <citation type="submission" date="2010-10" db="EMBL/GenBank/DDBJ databases">
        <authorList>
            <consortium name="The Broad Institute Genome Sequencing Platform"/>
            <person name="Ward D."/>
            <person name="Earl A."/>
            <person name="Feldgarden M."/>
            <person name="Young S.K."/>
            <person name="Gargeya S."/>
            <person name="Zeng Q."/>
            <person name="Alvarado L."/>
            <person name="Berlin A."/>
            <person name="Bochicchio J."/>
            <person name="Chapman S.B."/>
            <person name="Chen Z."/>
            <person name="Freedman E."/>
            <person name="Gellesch M."/>
            <person name="Goldberg J."/>
            <person name="Griggs A."/>
            <person name="Gujja S."/>
            <person name="Heilman E."/>
            <person name="Heiman D."/>
            <person name="Howarth C."/>
            <person name="Mehta T."/>
            <person name="Neiman D."/>
            <person name="Pearson M."/>
            <person name="Roberts A."/>
            <person name="Saif S."/>
            <person name="Shea T."/>
            <person name="Shenoy N."/>
            <person name="Sisk P."/>
            <person name="Stolte C."/>
            <person name="Sykes S."/>
            <person name="White J."/>
            <person name="Yandava C."/>
            <person name="Allen-Vercoe E."/>
            <person name="Sibley C."/>
            <person name="Ambrose C.E."/>
            <person name="Strauss J."/>
            <person name="Daigneault M."/>
            <person name="Haas B."/>
            <person name="Nusbaum C."/>
            <person name="Birren B."/>
        </authorList>
    </citation>
    <scope>NUCLEOTIDE SEQUENCE [LARGE SCALE GENOMIC DNA]</scope>
    <source>
        <strain evidence="8 9">3_1_6</strain>
    </source>
</reference>
<dbReference type="Pfam" id="PF12727">
    <property type="entry name" value="PBP_like"/>
    <property type="match status" value="1"/>
</dbReference>
<organism evidence="8 9">
    <name type="scientific">Bilophila wadsworthia (strain 3_1_6)</name>
    <dbReference type="NCBI Taxonomy" id="563192"/>
    <lineage>
        <taxon>Bacteria</taxon>
        <taxon>Pseudomonadati</taxon>
        <taxon>Thermodesulfobacteriota</taxon>
        <taxon>Desulfovibrionia</taxon>
        <taxon>Desulfovibrionales</taxon>
        <taxon>Desulfovibrionaceae</taxon>
        <taxon>Bilophila</taxon>
    </lineage>
</organism>
<dbReference type="Pfam" id="PF03454">
    <property type="entry name" value="MoeA_C"/>
    <property type="match status" value="1"/>
</dbReference>
<evidence type="ECO:0000256" key="4">
    <source>
        <dbReference type="ARBA" id="ARBA00023150"/>
    </source>
</evidence>
<keyword evidence="6" id="KW-0479">Metal-binding</keyword>
<evidence type="ECO:0000313" key="9">
    <source>
        <dbReference type="Proteomes" id="UP000006034"/>
    </source>
</evidence>
<comment type="similarity">
    <text evidence="3 6">Belongs to the MoeA family.</text>
</comment>
<dbReference type="GO" id="GO:0046872">
    <property type="term" value="F:metal ion binding"/>
    <property type="evidence" value="ECO:0007669"/>
    <property type="project" value="UniProtKB-UniRule"/>
</dbReference>
<dbReference type="HOGENOM" id="CLU_010186_3_0_7"/>
<reference evidence="8 9" key="2">
    <citation type="submission" date="2013-04" db="EMBL/GenBank/DDBJ databases">
        <title>The Genome Sequence of Bilophila wadsworthia 3_1_6.</title>
        <authorList>
            <consortium name="The Broad Institute Genomics Platform"/>
            <person name="Earl A."/>
            <person name="Ward D."/>
            <person name="Feldgarden M."/>
            <person name="Gevers D."/>
            <person name="Sibley C."/>
            <person name="Strauss J."/>
            <person name="Allen-Vercoe E."/>
            <person name="Walker B."/>
            <person name="Young S."/>
            <person name="Zeng Q."/>
            <person name="Gargeya S."/>
            <person name="Fitzgerald M."/>
            <person name="Haas B."/>
            <person name="Abouelleil A."/>
            <person name="Allen A.W."/>
            <person name="Alvarado L."/>
            <person name="Arachchi H.M."/>
            <person name="Berlin A.M."/>
            <person name="Chapman S.B."/>
            <person name="Gainer-Dewar J."/>
            <person name="Goldberg J."/>
            <person name="Griggs A."/>
            <person name="Gujja S."/>
            <person name="Hansen M."/>
            <person name="Howarth C."/>
            <person name="Imamovic A."/>
            <person name="Ireland A."/>
            <person name="Larimer J."/>
            <person name="McCowan C."/>
            <person name="Murphy C."/>
            <person name="Pearson M."/>
            <person name="Poon T.W."/>
            <person name="Priest M."/>
            <person name="Roberts A."/>
            <person name="Saif S."/>
            <person name="Shea T."/>
            <person name="Sisk P."/>
            <person name="Sykes S."/>
            <person name="Wortman J."/>
            <person name="Nusbaum C."/>
            <person name="Birren B."/>
        </authorList>
    </citation>
    <scope>NUCLEOTIDE SEQUENCE [LARGE SCALE GENOMIC DNA]</scope>
    <source>
        <strain evidence="8 9">3_1_6</strain>
    </source>
</reference>